<feature type="binding site" evidence="8">
    <location>
        <begin position="84"/>
        <end position="86"/>
    </location>
    <ligand>
        <name>substrate</name>
    </ligand>
</feature>
<feature type="binding site" evidence="8">
    <location>
        <begin position="67"/>
        <end position="69"/>
    </location>
    <ligand>
        <name>substrate</name>
    </ligand>
</feature>
<evidence type="ECO:0000256" key="4">
    <source>
        <dbReference type="ARBA" id="ARBA00022801"/>
    </source>
</evidence>
<dbReference type="PATRIC" id="fig|1183438.3.peg.2541"/>
<dbReference type="UniPathway" id="UPA00610">
    <property type="reaction ID" value="UER00666"/>
</dbReference>
<dbReference type="InterPro" id="IPR008181">
    <property type="entry name" value="dUTPase"/>
</dbReference>
<dbReference type="SUPFAM" id="SSF51283">
    <property type="entry name" value="dUTPase-like"/>
    <property type="match status" value="1"/>
</dbReference>
<organism evidence="10 11">
    <name type="scientific">Gloeobacter kilaueensis (strain ATCC BAA-2537 / CCAP 1431/1 / ULC 316 / JS1)</name>
    <dbReference type="NCBI Taxonomy" id="1183438"/>
    <lineage>
        <taxon>Bacteria</taxon>
        <taxon>Bacillati</taxon>
        <taxon>Cyanobacteriota</taxon>
        <taxon>Cyanophyceae</taxon>
        <taxon>Gloeobacterales</taxon>
        <taxon>Gloeobacteraceae</taxon>
        <taxon>Gloeobacter</taxon>
    </lineage>
</organism>
<feature type="domain" description="dUTPase-like" evidence="9">
    <location>
        <begin position="16"/>
        <end position="146"/>
    </location>
</feature>
<dbReference type="Pfam" id="PF00692">
    <property type="entry name" value="dUTPase"/>
    <property type="match status" value="1"/>
</dbReference>
<comment type="catalytic activity">
    <reaction evidence="7 8">
        <text>dUTP + H2O = dUMP + diphosphate + H(+)</text>
        <dbReference type="Rhea" id="RHEA:10248"/>
        <dbReference type="ChEBI" id="CHEBI:15377"/>
        <dbReference type="ChEBI" id="CHEBI:15378"/>
        <dbReference type="ChEBI" id="CHEBI:33019"/>
        <dbReference type="ChEBI" id="CHEBI:61555"/>
        <dbReference type="ChEBI" id="CHEBI:246422"/>
        <dbReference type="EC" id="3.6.1.23"/>
    </reaction>
</comment>
<dbReference type="InterPro" id="IPR033704">
    <property type="entry name" value="dUTPase_trimeric"/>
</dbReference>
<dbReference type="GO" id="GO:0046081">
    <property type="term" value="P:dUTP catabolic process"/>
    <property type="evidence" value="ECO:0007669"/>
    <property type="project" value="InterPro"/>
</dbReference>
<feature type="binding site" evidence="8">
    <location>
        <position position="80"/>
    </location>
    <ligand>
        <name>substrate</name>
    </ligand>
</feature>
<comment type="pathway">
    <text evidence="8">Pyrimidine metabolism; dUMP biosynthesis; dUMP from dCTP (dUTP route): step 2/2.</text>
</comment>
<name>U5QIP7_GLOK1</name>
<dbReference type="GO" id="GO:0004170">
    <property type="term" value="F:dUTP diphosphatase activity"/>
    <property type="evidence" value="ECO:0007669"/>
    <property type="project" value="UniProtKB-UniRule"/>
</dbReference>
<dbReference type="CDD" id="cd07557">
    <property type="entry name" value="trimeric_dUTPase"/>
    <property type="match status" value="1"/>
</dbReference>
<dbReference type="PANTHER" id="PTHR11241:SF0">
    <property type="entry name" value="DEOXYURIDINE 5'-TRIPHOSPHATE NUCLEOTIDOHYDROLASE"/>
    <property type="match status" value="1"/>
</dbReference>
<dbReference type="AlphaFoldDB" id="U5QIP7"/>
<comment type="caution">
    <text evidence="8">Lacks conserved residue(s) required for the propagation of feature annotation.</text>
</comment>
<proteinExistence type="inferred from homology"/>
<dbReference type="PANTHER" id="PTHR11241">
    <property type="entry name" value="DEOXYURIDINE 5'-TRIPHOSPHATE NUCLEOTIDOHYDROLASE"/>
    <property type="match status" value="1"/>
</dbReference>
<keyword evidence="3 8" id="KW-0479">Metal-binding</keyword>
<evidence type="ECO:0000259" key="9">
    <source>
        <dbReference type="Pfam" id="PF00692"/>
    </source>
</evidence>
<protein>
    <recommendedName>
        <fullName evidence="8">Deoxyuridine 5'-triphosphate nucleotidohydrolase</fullName>
        <shortName evidence="8">dUTPase</shortName>
        <ecNumber evidence="8">3.6.1.23</ecNumber>
    </recommendedName>
    <alternativeName>
        <fullName evidence="8">dUTP pyrophosphatase</fullName>
    </alternativeName>
</protein>
<dbReference type="EC" id="3.6.1.23" evidence="8"/>
<dbReference type="NCBIfam" id="TIGR00576">
    <property type="entry name" value="dut"/>
    <property type="match status" value="1"/>
</dbReference>
<gene>
    <name evidence="8 10" type="primary">dut</name>
    <name evidence="10" type="ORF">GKIL_2581</name>
</gene>
<dbReference type="KEGG" id="glj:GKIL_2581"/>
<keyword evidence="5 8" id="KW-0460">Magnesium</keyword>
<evidence type="ECO:0000256" key="8">
    <source>
        <dbReference type="HAMAP-Rule" id="MF_00116"/>
    </source>
</evidence>
<dbReference type="HAMAP" id="MF_00116">
    <property type="entry name" value="dUTPase_bact"/>
    <property type="match status" value="1"/>
</dbReference>
<dbReference type="STRING" id="1183438.GKIL_2581"/>
<accession>U5QIP7</accession>
<dbReference type="EMBL" id="CP003587">
    <property type="protein sequence ID" value="AGY58827.1"/>
    <property type="molecule type" value="Genomic_DNA"/>
</dbReference>
<evidence type="ECO:0000256" key="6">
    <source>
        <dbReference type="ARBA" id="ARBA00023080"/>
    </source>
</evidence>
<evidence type="ECO:0000256" key="2">
    <source>
        <dbReference type="ARBA" id="ARBA00006581"/>
    </source>
</evidence>
<sequence>MNAVRVAVQRLPHCYQLPTYAHTGDAGLDLYAANTRTLTIAAATFERIPTGIALGLPAGYMAFVQPRSGLAMRHGISVLNTPGLIDSGYRGEIVVLLINHSQQAFTVERGHRIAQLVVLPVPTVHLLEVEALDGTERQDGGFGSSGV</sequence>
<comment type="similarity">
    <text evidence="2 8">Belongs to the dUTPase family.</text>
</comment>
<dbReference type="HOGENOM" id="CLU_068508_1_2_3"/>
<comment type="function">
    <text evidence="8">This enzyme is involved in nucleotide metabolism: it produces dUMP, the immediate precursor of thymidine nucleotides and it decreases the intracellular concentration of dUTP so that uracil cannot be incorporated into DNA.</text>
</comment>
<dbReference type="NCBIfam" id="NF001862">
    <property type="entry name" value="PRK00601.1"/>
    <property type="match status" value="1"/>
</dbReference>
<evidence type="ECO:0000256" key="5">
    <source>
        <dbReference type="ARBA" id="ARBA00022842"/>
    </source>
</evidence>
<evidence type="ECO:0000256" key="7">
    <source>
        <dbReference type="ARBA" id="ARBA00047686"/>
    </source>
</evidence>
<keyword evidence="6 8" id="KW-0546">Nucleotide metabolism</keyword>
<comment type="cofactor">
    <cofactor evidence="1 8">
        <name>Mg(2+)</name>
        <dbReference type="ChEBI" id="CHEBI:18420"/>
    </cofactor>
</comment>
<dbReference type="Proteomes" id="UP000017396">
    <property type="component" value="Chromosome"/>
</dbReference>
<keyword evidence="4 8" id="KW-0378">Hydrolase</keyword>
<dbReference type="GO" id="GO:0006226">
    <property type="term" value="P:dUMP biosynthetic process"/>
    <property type="evidence" value="ECO:0007669"/>
    <property type="project" value="UniProtKB-UniRule"/>
</dbReference>
<dbReference type="GO" id="GO:0000287">
    <property type="term" value="F:magnesium ion binding"/>
    <property type="evidence" value="ECO:0007669"/>
    <property type="project" value="UniProtKB-UniRule"/>
</dbReference>
<dbReference type="eggNOG" id="COG0756">
    <property type="taxonomic scope" value="Bacteria"/>
</dbReference>
<dbReference type="OrthoDB" id="9809956at2"/>
<evidence type="ECO:0000313" key="11">
    <source>
        <dbReference type="Proteomes" id="UP000017396"/>
    </source>
</evidence>
<keyword evidence="11" id="KW-1185">Reference proteome</keyword>
<evidence type="ECO:0000313" key="10">
    <source>
        <dbReference type="EMBL" id="AGY58827.1"/>
    </source>
</evidence>
<dbReference type="FunFam" id="2.70.40.10:FF:000008">
    <property type="entry name" value="Deoxyuridine 5'-triphosphate nucleotidohydrolase"/>
    <property type="match status" value="1"/>
</dbReference>
<dbReference type="InterPro" id="IPR029054">
    <property type="entry name" value="dUTPase-like"/>
</dbReference>
<reference evidence="10 11" key="1">
    <citation type="journal article" date="2013" name="PLoS ONE">
        <title>Cultivation and Complete Genome Sequencing of Gloeobacter kilaueensis sp. nov., from a Lava Cave in Kilauea Caldera, Hawai'i.</title>
        <authorList>
            <person name="Saw J.H."/>
            <person name="Schatz M."/>
            <person name="Brown M.V."/>
            <person name="Kunkel D.D."/>
            <person name="Foster J.S."/>
            <person name="Shick H."/>
            <person name="Christensen S."/>
            <person name="Hou S."/>
            <person name="Wan X."/>
            <person name="Donachie S.P."/>
        </authorList>
    </citation>
    <scope>NUCLEOTIDE SEQUENCE [LARGE SCALE GENOMIC DNA]</scope>
    <source>
        <strain evidence="11">JS</strain>
    </source>
</reference>
<evidence type="ECO:0000256" key="3">
    <source>
        <dbReference type="ARBA" id="ARBA00022723"/>
    </source>
</evidence>
<evidence type="ECO:0000256" key="1">
    <source>
        <dbReference type="ARBA" id="ARBA00001946"/>
    </source>
</evidence>
<dbReference type="Gene3D" id="2.70.40.10">
    <property type="match status" value="1"/>
</dbReference>
<dbReference type="InterPro" id="IPR036157">
    <property type="entry name" value="dUTPase-like_sf"/>
</dbReference>